<reference evidence="2" key="1">
    <citation type="submission" date="2016-03" db="EMBL/GenBank/DDBJ databases">
        <authorList>
            <person name="Guldener U."/>
        </authorList>
    </citation>
    <scope>NUCLEOTIDE SEQUENCE [LARGE SCALE GENOMIC DNA]</scope>
    <source>
        <strain evidence="2">04CH-RAC-A.6.1</strain>
    </source>
</reference>
<dbReference type="AlphaFoldDB" id="A0A1E1L3I9"/>
<name>A0A1E1L3I9_9HELO</name>
<dbReference type="InterPro" id="IPR036770">
    <property type="entry name" value="Ankyrin_rpt-contain_sf"/>
</dbReference>
<sequence length="250" mass="26784">MASTSDETASNTASLDTSWAGEQTLINEGITGGRLSQAQLNEALVPATSNGFKLGFVDILSVLFSAEACVKQDAIDASGGQDMKQDPAVARLFLDHGLDPNATITHGEPVLRFAVLTRITLRGLLLRGADPDVFGPSKRTSLYGTLNCGELELAELLIAYGAKVMPNLIWAAVGLRRPYGELATKFLLDEGLDPNQAASKEAMEQSSTPCSLVCRAENCQNAARRRCRSKSYLKAGEILAILLSKSPWKL</sequence>
<evidence type="ECO:0000313" key="2">
    <source>
        <dbReference type="Proteomes" id="UP000178912"/>
    </source>
</evidence>
<dbReference type="Gene3D" id="1.25.40.20">
    <property type="entry name" value="Ankyrin repeat-containing domain"/>
    <property type="match status" value="1"/>
</dbReference>
<protein>
    <submittedName>
        <fullName evidence="1">Uncharacterized protein</fullName>
    </submittedName>
</protein>
<dbReference type="Proteomes" id="UP000178912">
    <property type="component" value="Unassembled WGS sequence"/>
</dbReference>
<organism evidence="1 2">
    <name type="scientific">Rhynchosporium agropyri</name>
    <dbReference type="NCBI Taxonomy" id="914238"/>
    <lineage>
        <taxon>Eukaryota</taxon>
        <taxon>Fungi</taxon>
        <taxon>Dikarya</taxon>
        <taxon>Ascomycota</taxon>
        <taxon>Pezizomycotina</taxon>
        <taxon>Leotiomycetes</taxon>
        <taxon>Helotiales</taxon>
        <taxon>Ploettnerulaceae</taxon>
        <taxon>Rhynchosporium</taxon>
    </lineage>
</organism>
<dbReference type="EMBL" id="FJUX01000073">
    <property type="protein sequence ID" value="CZT05059.1"/>
    <property type="molecule type" value="Genomic_DNA"/>
</dbReference>
<gene>
    <name evidence="1" type="ORF">RAG0_11299</name>
</gene>
<dbReference type="OrthoDB" id="341259at2759"/>
<proteinExistence type="predicted"/>
<evidence type="ECO:0000313" key="1">
    <source>
        <dbReference type="EMBL" id="CZT05059.1"/>
    </source>
</evidence>
<accession>A0A1E1L3I9</accession>
<keyword evidence="2" id="KW-1185">Reference proteome</keyword>
<dbReference type="SUPFAM" id="SSF48403">
    <property type="entry name" value="Ankyrin repeat"/>
    <property type="match status" value="1"/>
</dbReference>